<dbReference type="Proteomes" id="UP000586067">
    <property type="component" value="Unassembled WGS sequence"/>
</dbReference>
<evidence type="ECO:0000259" key="1">
    <source>
        <dbReference type="PROSITE" id="PS50883"/>
    </source>
</evidence>
<proteinExistence type="predicted"/>
<dbReference type="SUPFAM" id="SSF141868">
    <property type="entry name" value="EAL domain-like"/>
    <property type="match status" value="1"/>
</dbReference>
<dbReference type="EMBL" id="JABAEK010000002">
    <property type="protein sequence ID" value="NLQ16639.1"/>
    <property type="molecule type" value="Genomic_DNA"/>
</dbReference>
<name>A0A847QWQ8_9GAMM</name>
<reference evidence="2 3" key="1">
    <citation type="submission" date="2020-04" db="EMBL/GenBank/DDBJ databases">
        <title>Marinomonas sp. M1K-6 isolated from the deep seawater of the Mariana Trench.</title>
        <authorList>
            <person name="Li Y."/>
        </authorList>
    </citation>
    <scope>NUCLEOTIDE SEQUENCE [LARGE SCALE GENOMIC DNA]</scope>
    <source>
        <strain evidence="2 3">M1K-6</strain>
    </source>
</reference>
<dbReference type="Pfam" id="PF00563">
    <property type="entry name" value="EAL"/>
    <property type="match status" value="1"/>
</dbReference>
<evidence type="ECO:0000313" key="3">
    <source>
        <dbReference type="Proteomes" id="UP000586067"/>
    </source>
</evidence>
<dbReference type="GO" id="GO:0071111">
    <property type="term" value="F:cyclic-guanylate-specific phosphodiesterase activity"/>
    <property type="evidence" value="ECO:0007669"/>
    <property type="project" value="InterPro"/>
</dbReference>
<dbReference type="Gene3D" id="3.20.20.450">
    <property type="entry name" value="EAL domain"/>
    <property type="match status" value="1"/>
</dbReference>
<feature type="domain" description="EAL" evidence="1">
    <location>
        <begin position="130"/>
        <end position="383"/>
    </location>
</feature>
<gene>
    <name evidence="2" type="ORF">HGG82_03240</name>
</gene>
<protein>
    <submittedName>
        <fullName evidence="2">EAL domain-containing protein</fullName>
    </submittedName>
</protein>
<dbReference type="AlphaFoldDB" id="A0A847QWQ8"/>
<sequence length="386" mass="43837">MKTKGLNTGGDWGDLQETIDSLIVLDSNDLIVSCNYKAQKTLLGSYSGEKVTLPVDCFWSESDQRRFAVSEFKHIAGKAISLLLQPKHTGAYKVKVFVEKMSLLGSLYYSLIIREEKDAFLDVETEHSRYDRLVDALRFDLKDQRLSVHYQPQVDTLEGCLYGVEVLARWHSDLFGWVSPDEFVSVAEEAGLIAELDLYVLRQACQQWAIWRKKGVLLPLIAVNFSPLSFALPQIEQIIYSILEEFDVPFSSLVIEVTENKKIIPTGPFISIICELYSVGVNISLDDFGTGYSNFKRLLKFPVSQLKLDRVFVNELPSDMSKEISETVFSISRKIGVTSVAEGIETEQQLIQLKNMGYRIFQGYLFSPPLSDMDFESWLADFRVNN</sequence>
<dbReference type="InterPro" id="IPR001633">
    <property type="entry name" value="EAL_dom"/>
</dbReference>
<evidence type="ECO:0000313" key="2">
    <source>
        <dbReference type="EMBL" id="NLQ16639.1"/>
    </source>
</evidence>
<dbReference type="CDD" id="cd01948">
    <property type="entry name" value="EAL"/>
    <property type="match status" value="1"/>
</dbReference>
<dbReference type="PANTHER" id="PTHR33121">
    <property type="entry name" value="CYCLIC DI-GMP PHOSPHODIESTERASE PDEF"/>
    <property type="match status" value="1"/>
</dbReference>
<comment type="caution">
    <text evidence="2">The sequence shown here is derived from an EMBL/GenBank/DDBJ whole genome shotgun (WGS) entry which is preliminary data.</text>
</comment>
<dbReference type="InterPro" id="IPR035919">
    <property type="entry name" value="EAL_sf"/>
</dbReference>
<organism evidence="2 3">
    <name type="scientific">Marinomonas profundi</name>
    <dbReference type="NCBI Taxonomy" id="2726122"/>
    <lineage>
        <taxon>Bacteria</taxon>
        <taxon>Pseudomonadati</taxon>
        <taxon>Pseudomonadota</taxon>
        <taxon>Gammaproteobacteria</taxon>
        <taxon>Oceanospirillales</taxon>
        <taxon>Oceanospirillaceae</taxon>
        <taxon>Marinomonas</taxon>
    </lineage>
</organism>
<dbReference type="RefSeq" id="WP_168822744.1">
    <property type="nucleotide sequence ID" value="NZ_CP073013.1"/>
</dbReference>
<dbReference type="PANTHER" id="PTHR33121:SF71">
    <property type="entry name" value="OXYGEN SENSOR PROTEIN DOSP"/>
    <property type="match status" value="1"/>
</dbReference>
<dbReference type="InterPro" id="IPR050706">
    <property type="entry name" value="Cyclic-di-GMP_PDE-like"/>
</dbReference>
<accession>A0A847QWQ8</accession>
<dbReference type="PROSITE" id="PS50883">
    <property type="entry name" value="EAL"/>
    <property type="match status" value="1"/>
</dbReference>
<keyword evidence="3" id="KW-1185">Reference proteome</keyword>
<dbReference type="SMART" id="SM00052">
    <property type="entry name" value="EAL"/>
    <property type="match status" value="1"/>
</dbReference>